<dbReference type="Proteomes" id="UP001557470">
    <property type="component" value="Unassembled WGS sequence"/>
</dbReference>
<keyword evidence="5 8" id="KW-0472">Membrane</keyword>
<dbReference type="PANTHER" id="PTHR18939">
    <property type="entry name" value="RIBOSOME BINDING PROTEIN-1"/>
    <property type="match status" value="1"/>
</dbReference>
<evidence type="ECO:0000259" key="9">
    <source>
        <dbReference type="Pfam" id="PF05104"/>
    </source>
</evidence>
<evidence type="ECO:0000256" key="4">
    <source>
        <dbReference type="ARBA" id="ARBA00022989"/>
    </source>
</evidence>
<evidence type="ECO:0000256" key="6">
    <source>
        <dbReference type="SAM" id="Coils"/>
    </source>
</evidence>
<feature type="region of interest" description="Disordered" evidence="7">
    <location>
        <begin position="1091"/>
        <end position="1111"/>
    </location>
</feature>
<sequence>MDLYDPQTLGIMVFGGFMVISALGIALVSTFSMKETSYEEAMAKQRMELGKNAPLGQLTKKDKKKDKVAEKKNRGKKKDDKPNGKLPETEVSMDEPEPKVEPEPTPELVAVIEPTAVPAAKAAPKAASKAGPKPIRGPVSAPEPTPVPVPKTALKAASKPNPGPAIENNPVSFSKSAAKPAQAPVSNPKPAQTPVSNPKPAQAPVSNPKPAQTPVSNPKPAQASVSNPKPAQAPVSNPKPAQASVSTPTVAEVPSAAPPKKKKEKKVAKVEPAQAAVHQAAPAAPSKPAPVLEVISKDLPVMAVPPVGPRQTAAKPQDSRAQEPPKKKSAGKKAEPAAAVDSGVEPLYLPFKALVSTLSSTVFTEGEAQRLIEILSDKAGFRQDTWQMATQKGDPVAVMKKQFEENQKQLAAHKEDATAAKNRLRELTKELSAEKSRVTSVETRLSSQLSSREQEMIALQARMQASYQDHLAQTQTLNTKIVSLQEQLESGPTAQLTRLQQENSILRDALNQASSQAESKQNAELDKLKQDCARLTKELGEKTEQMQAEEKVHASLEAKASAAEKQLSLLQASHAESKQALQRRVEEVSEELRTCQSTLGKAQQDATALSELQVRLDSLERDLKERSAQVKDLTSKVEQSELEKGQLEDKVRSINVLLEARQNKEDHFTELEQLKSSLQDRNNQLITLQEELNQIKETNQEAARTAQEFSASVTEQAPNSEQGHLVASLQEELTHLREELLEVKNSSLATAVILEQKDQLVNSLKARDSQVASLEEELKQLRETSQQQSNVTTELAALQTSLAARETMITSLEEELKQVRDQSKQFEENLADVQQRQDSQPSTELPDLLEKLKETEESHRTLQTECNQYRVVLAETEGMLKDLQRSVEEEELVWKSKMAVSQDQLKKALEQVHMLEETTVSLKAGNQSIEQLKEQVITLEAQLEKQSESVLTEREHIAQLKNLLSDCQRQLVSAQGEAETHREEMAMVRGQLSKATERAQRQEAVPEAWSHNSQLDSEAQTTVLDLQLQLDLVRAAGDAPQVDTEDVGLLKEQLQKERKLSNDLGHAATKLQQLLKITQEQLAKEKTKLCTVQDSDEAKEESTEQKEGTSV</sequence>
<feature type="region of interest" description="Disordered" evidence="7">
    <location>
        <begin position="302"/>
        <end position="339"/>
    </location>
</feature>
<organism evidence="10 11">
    <name type="scientific">Umbra pygmaea</name>
    <name type="common">Eastern mudminnow</name>
    <dbReference type="NCBI Taxonomy" id="75934"/>
    <lineage>
        <taxon>Eukaryota</taxon>
        <taxon>Metazoa</taxon>
        <taxon>Chordata</taxon>
        <taxon>Craniata</taxon>
        <taxon>Vertebrata</taxon>
        <taxon>Euteleostomi</taxon>
        <taxon>Actinopterygii</taxon>
        <taxon>Neopterygii</taxon>
        <taxon>Teleostei</taxon>
        <taxon>Protacanthopterygii</taxon>
        <taxon>Esociformes</taxon>
        <taxon>Umbridae</taxon>
        <taxon>Umbra</taxon>
    </lineage>
</organism>
<keyword evidence="11" id="KW-1185">Reference proteome</keyword>
<feature type="compositionally biased region" description="Basic and acidic residues" evidence="7">
    <location>
        <begin position="317"/>
        <end position="326"/>
    </location>
</feature>
<dbReference type="PANTHER" id="PTHR18939:SF4">
    <property type="entry name" value="RIBOSOME-BINDING PROTEIN 1"/>
    <property type="match status" value="1"/>
</dbReference>
<keyword evidence="6" id="KW-0175">Coiled coil</keyword>
<comment type="caution">
    <text evidence="10">The sequence shown here is derived from an EMBL/GenBank/DDBJ whole genome shotgun (WGS) entry which is preliminary data.</text>
</comment>
<evidence type="ECO:0000256" key="7">
    <source>
        <dbReference type="SAM" id="MobiDB-lite"/>
    </source>
</evidence>
<evidence type="ECO:0000256" key="8">
    <source>
        <dbReference type="SAM" id="Phobius"/>
    </source>
</evidence>
<keyword evidence="4 8" id="KW-1133">Transmembrane helix</keyword>
<dbReference type="AlphaFoldDB" id="A0ABD0W2S0"/>
<dbReference type="EMBL" id="JAGEUA010000010">
    <property type="protein sequence ID" value="KAL0964825.1"/>
    <property type="molecule type" value="Genomic_DNA"/>
</dbReference>
<dbReference type="InterPro" id="IPR040248">
    <property type="entry name" value="RRBP1"/>
</dbReference>
<feature type="compositionally biased region" description="Low complexity" evidence="7">
    <location>
        <begin position="270"/>
        <end position="288"/>
    </location>
</feature>
<evidence type="ECO:0000256" key="5">
    <source>
        <dbReference type="ARBA" id="ARBA00023136"/>
    </source>
</evidence>
<proteinExistence type="predicted"/>
<comment type="subcellular location">
    <subcellularLocation>
        <location evidence="1">Endoplasmic reticulum membrane</location>
        <topology evidence="1">Single-pass membrane protein</topology>
    </subcellularLocation>
</comment>
<evidence type="ECO:0000256" key="2">
    <source>
        <dbReference type="ARBA" id="ARBA00022692"/>
    </source>
</evidence>
<feature type="transmembrane region" description="Helical" evidence="8">
    <location>
        <begin position="12"/>
        <end position="33"/>
    </location>
</feature>
<feature type="compositionally biased region" description="Basic and acidic residues" evidence="7">
    <location>
        <begin position="1100"/>
        <end position="1111"/>
    </location>
</feature>
<keyword evidence="2 8" id="KW-0812">Transmembrane</keyword>
<dbReference type="Pfam" id="PF05104">
    <property type="entry name" value="Rib_recp_KP_reg"/>
    <property type="match status" value="1"/>
</dbReference>
<gene>
    <name evidence="10" type="ORF">UPYG_G00329510</name>
</gene>
<evidence type="ECO:0000256" key="3">
    <source>
        <dbReference type="ARBA" id="ARBA00022824"/>
    </source>
</evidence>
<feature type="region of interest" description="Disordered" evidence="7">
    <location>
        <begin position="48"/>
        <end position="288"/>
    </location>
</feature>
<name>A0ABD0W2S0_UMBPY</name>
<dbReference type="GO" id="GO:0005789">
    <property type="term" value="C:endoplasmic reticulum membrane"/>
    <property type="evidence" value="ECO:0007669"/>
    <property type="project" value="UniProtKB-SubCell"/>
</dbReference>
<dbReference type="InterPro" id="IPR007794">
    <property type="entry name" value="Rib_rcpt_KP"/>
</dbReference>
<evidence type="ECO:0000313" key="11">
    <source>
        <dbReference type="Proteomes" id="UP001557470"/>
    </source>
</evidence>
<feature type="coiled-coil region" evidence="6">
    <location>
        <begin position="496"/>
        <end position="998"/>
    </location>
</feature>
<feature type="domain" description="Ribosome receptor lysine/proline rich" evidence="9">
    <location>
        <begin position="33"/>
        <end position="184"/>
    </location>
</feature>
<keyword evidence="3" id="KW-0256">Endoplasmic reticulum</keyword>
<feature type="compositionally biased region" description="Low complexity" evidence="7">
    <location>
        <begin position="116"/>
        <end position="134"/>
    </location>
</feature>
<reference evidence="10 11" key="1">
    <citation type="submission" date="2024-06" db="EMBL/GenBank/DDBJ databases">
        <authorList>
            <person name="Pan Q."/>
            <person name="Wen M."/>
            <person name="Jouanno E."/>
            <person name="Zahm M."/>
            <person name="Klopp C."/>
            <person name="Cabau C."/>
            <person name="Louis A."/>
            <person name="Berthelot C."/>
            <person name="Parey E."/>
            <person name="Roest Crollius H."/>
            <person name="Montfort J."/>
            <person name="Robinson-Rechavi M."/>
            <person name="Bouchez O."/>
            <person name="Lampietro C."/>
            <person name="Lopez Roques C."/>
            <person name="Donnadieu C."/>
            <person name="Postlethwait J."/>
            <person name="Bobe J."/>
            <person name="Verreycken H."/>
            <person name="Guiguen Y."/>
        </authorList>
    </citation>
    <scope>NUCLEOTIDE SEQUENCE [LARGE SCALE GENOMIC DNA]</scope>
    <source>
        <strain evidence="10">Up_M1</strain>
        <tissue evidence="10">Testis</tissue>
    </source>
</reference>
<evidence type="ECO:0000256" key="1">
    <source>
        <dbReference type="ARBA" id="ARBA00004389"/>
    </source>
</evidence>
<feature type="compositionally biased region" description="Basic and acidic residues" evidence="7">
    <location>
        <begin position="65"/>
        <end position="83"/>
    </location>
</feature>
<feature type="coiled-coil region" evidence="6">
    <location>
        <begin position="396"/>
        <end position="444"/>
    </location>
</feature>
<protein>
    <recommendedName>
        <fullName evidence="9">Ribosome receptor lysine/proline rich domain-containing protein</fullName>
    </recommendedName>
</protein>
<accession>A0ABD0W2S0</accession>
<evidence type="ECO:0000313" key="10">
    <source>
        <dbReference type="EMBL" id="KAL0964825.1"/>
    </source>
</evidence>